<feature type="signal peptide" evidence="1">
    <location>
        <begin position="1"/>
        <end position="18"/>
    </location>
</feature>
<evidence type="ECO:0000313" key="3">
    <source>
        <dbReference type="Proteomes" id="UP000595917"/>
    </source>
</evidence>
<dbReference type="EMBL" id="CP067089">
    <property type="protein sequence ID" value="QQO07659.1"/>
    <property type="molecule type" value="Genomic_DNA"/>
</dbReference>
<dbReference type="RefSeq" id="WP_215624965.1">
    <property type="nucleotide sequence ID" value="NZ_CP067089.2"/>
</dbReference>
<evidence type="ECO:0000313" key="2">
    <source>
        <dbReference type="EMBL" id="QQO07659.1"/>
    </source>
</evidence>
<gene>
    <name evidence="2" type="ORF">JFL75_11955</name>
</gene>
<dbReference type="Proteomes" id="UP000595917">
    <property type="component" value="Chromosome"/>
</dbReference>
<keyword evidence="3" id="KW-1185">Reference proteome</keyword>
<organism evidence="2 3">
    <name type="scientific">Breznakiella homolactica</name>
    <dbReference type="NCBI Taxonomy" id="2798577"/>
    <lineage>
        <taxon>Bacteria</taxon>
        <taxon>Pseudomonadati</taxon>
        <taxon>Spirochaetota</taxon>
        <taxon>Spirochaetia</taxon>
        <taxon>Spirochaetales</taxon>
        <taxon>Breznakiellaceae</taxon>
        <taxon>Breznakiella</taxon>
    </lineage>
</organism>
<name>A0A7T7XJP1_9SPIR</name>
<accession>A0A7T7XJP1</accession>
<reference evidence="2" key="1">
    <citation type="submission" date="2021-01" db="EMBL/GenBank/DDBJ databases">
        <title>Description of Breznakiella homolactica.</title>
        <authorList>
            <person name="Song Y."/>
            <person name="Brune A."/>
        </authorList>
    </citation>
    <scope>NUCLEOTIDE SEQUENCE</scope>
    <source>
        <strain evidence="2">RmG30</strain>
    </source>
</reference>
<sequence length="350" mass="42007">MKRTVLLLLIFTSIKLFASSIPEKEKKDDLHQYFDKYIIGDMPKEIRSENLRKEYNVLGNGLFRIDWTMSYSDGRQVKRSLICYNEYYNNTIISDFKLNETIEILDVTSNPSMKDIQFTIVKEENRIIIEYKYLLEINNENNRGYDTHKVLLLFDEFTKKLKRYQITSQYPIGKYYTPIAGETEITEKKEYEYCYNNEGRLDKIYLIIGENKIEIKSYYYDGELRLLVKPYFNDLELPTLEEIVIYDNKTLKYHVQLRPLDIRPGPISPQDVQTRDNQHYYTLFEFDINGNEIKQIKYYGKNELYPRDNEMEIFNTKILGIDDFLNWSHIIIDHENDPENSEEIIRTIIY</sequence>
<evidence type="ECO:0000256" key="1">
    <source>
        <dbReference type="SAM" id="SignalP"/>
    </source>
</evidence>
<feature type="chain" id="PRO_5031510041" description="MucB/RseB N-terminal domain-containing protein" evidence="1">
    <location>
        <begin position="19"/>
        <end position="350"/>
    </location>
</feature>
<keyword evidence="1" id="KW-0732">Signal</keyword>
<dbReference type="KEGG" id="bhc:JFL75_11955"/>
<proteinExistence type="predicted"/>
<protein>
    <recommendedName>
        <fullName evidence="4">MucB/RseB N-terminal domain-containing protein</fullName>
    </recommendedName>
</protein>
<dbReference type="AlphaFoldDB" id="A0A7T7XJP1"/>
<evidence type="ECO:0008006" key="4">
    <source>
        <dbReference type="Google" id="ProtNLM"/>
    </source>
</evidence>